<protein>
    <submittedName>
        <fullName evidence="4">Diguanylate cyclase</fullName>
    </submittedName>
</protein>
<dbReference type="InterPro" id="IPR043128">
    <property type="entry name" value="Rev_trsase/Diguanyl_cyclase"/>
</dbReference>
<dbReference type="PANTHER" id="PTHR46663:SF4">
    <property type="entry name" value="DIGUANYLATE CYCLASE DGCT-RELATED"/>
    <property type="match status" value="1"/>
</dbReference>
<reference evidence="4 5" key="1">
    <citation type="journal article" date="2000" name="Arch. Microbiol.">
        <title>Rhodobaca bogoriensis gen. nov. and sp. nov., an alkaliphilic purple nonsulfur bacterium from African Rift Valley soda lakes.</title>
        <authorList>
            <person name="Milford A.D."/>
            <person name="Achenbach L.A."/>
            <person name="Jung D.O."/>
            <person name="Madigan M.T."/>
        </authorList>
    </citation>
    <scope>NUCLEOTIDE SEQUENCE [LARGE SCALE GENOMIC DNA]</scope>
    <source>
        <strain evidence="4 5">2376</strain>
    </source>
</reference>
<dbReference type="NCBIfam" id="TIGR00254">
    <property type="entry name" value="GGDEF"/>
    <property type="match status" value="1"/>
</dbReference>
<dbReference type="InterPro" id="IPR000160">
    <property type="entry name" value="GGDEF_dom"/>
</dbReference>
<evidence type="ECO:0000313" key="5">
    <source>
        <dbReference type="Proteomes" id="UP000529417"/>
    </source>
</evidence>
<evidence type="ECO:0000313" key="4">
    <source>
        <dbReference type="EMBL" id="NYS25159.1"/>
    </source>
</evidence>
<dbReference type="FunFam" id="3.30.70.270:FF:000001">
    <property type="entry name" value="Diguanylate cyclase domain protein"/>
    <property type="match status" value="1"/>
</dbReference>
<evidence type="ECO:0000259" key="2">
    <source>
        <dbReference type="PROSITE" id="PS50113"/>
    </source>
</evidence>
<evidence type="ECO:0000259" key="1">
    <source>
        <dbReference type="PROSITE" id="PS50112"/>
    </source>
</evidence>
<dbReference type="InterPro" id="IPR035965">
    <property type="entry name" value="PAS-like_dom_sf"/>
</dbReference>
<organism evidence="4 5">
    <name type="scientific">Rhabdonatronobacter sediminivivens</name>
    <dbReference type="NCBI Taxonomy" id="2743469"/>
    <lineage>
        <taxon>Bacteria</taxon>
        <taxon>Pseudomonadati</taxon>
        <taxon>Pseudomonadota</taxon>
        <taxon>Alphaproteobacteria</taxon>
        <taxon>Rhodobacterales</taxon>
        <taxon>Paracoccaceae</taxon>
        <taxon>Rhabdonatronobacter</taxon>
    </lineage>
</organism>
<dbReference type="InterPro" id="IPR029016">
    <property type="entry name" value="GAF-like_dom_sf"/>
</dbReference>
<dbReference type="PANTHER" id="PTHR46663">
    <property type="entry name" value="DIGUANYLATE CYCLASE DGCT-RELATED"/>
    <property type="match status" value="1"/>
</dbReference>
<feature type="domain" description="GGDEF" evidence="3">
    <location>
        <begin position="320"/>
        <end position="454"/>
    </location>
</feature>
<dbReference type="SMART" id="SM00086">
    <property type="entry name" value="PAC"/>
    <property type="match status" value="1"/>
</dbReference>
<dbReference type="EMBL" id="JACBXS010000015">
    <property type="protein sequence ID" value="NYS25159.1"/>
    <property type="molecule type" value="Genomic_DNA"/>
</dbReference>
<keyword evidence="5" id="KW-1185">Reference proteome</keyword>
<dbReference type="InterPro" id="IPR029787">
    <property type="entry name" value="Nucleotide_cyclase"/>
</dbReference>
<dbReference type="CDD" id="cd00130">
    <property type="entry name" value="PAS"/>
    <property type="match status" value="1"/>
</dbReference>
<dbReference type="SMART" id="SM00267">
    <property type="entry name" value="GGDEF"/>
    <property type="match status" value="1"/>
</dbReference>
<sequence>MVTDSLRRTLWINPAFSALTGYQLEDLLGKDPGEVLQGRDTDPDTAERIREATHHRQELRCEVQNYTRSGTAYWVDLRIVPVHDDTGRHTHYVSTLRDITERKSLEDQNEEMRQAEAMRQDERQLLAQTSEWLYSARSSDELMMVVRRAMHTLIPEADGALYVYATARDTLDLAASWGSMPAFTPRIAPDDCWALRRGRAYSYGMKAIEFPCDHVHGDAPPPFFCLPIIAHGETIGLLHLRFDGFEETGMLRHMREGVLRNRWELGLICAEQISLAIANVRLRHELHDRSVRDPLTGIWNRRWFLDAMQRALRRNSTTGNALSLILLDVDHFKRFNDDHGHDAGDLVLQAVGEVLRDHLPEHCQPCRLGGEEFVILCNDTDADAAAALAARIATALSSQTLQHDRSALPPVTVSGGIATAPHHGQTAEGLLRAADQALYAAKNNGRNRIECARTQVEQIATPATPGSQNQSIQKGA</sequence>
<dbReference type="InterPro" id="IPR052163">
    <property type="entry name" value="DGC-Regulatory_Protein"/>
</dbReference>
<accession>A0A7Z0KYB2</accession>
<dbReference type="SUPFAM" id="SSF55781">
    <property type="entry name" value="GAF domain-like"/>
    <property type="match status" value="1"/>
</dbReference>
<dbReference type="CDD" id="cd01949">
    <property type="entry name" value="GGDEF"/>
    <property type="match status" value="1"/>
</dbReference>
<dbReference type="Pfam" id="PF13426">
    <property type="entry name" value="PAS_9"/>
    <property type="match status" value="1"/>
</dbReference>
<dbReference type="Gene3D" id="3.30.450.20">
    <property type="entry name" value="PAS domain"/>
    <property type="match status" value="1"/>
</dbReference>
<dbReference type="PROSITE" id="PS50113">
    <property type="entry name" value="PAC"/>
    <property type="match status" value="1"/>
</dbReference>
<dbReference type="Pfam" id="PF00990">
    <property type="entry name" value="GGDEF"/>
    <property type="match status" value="1"/>
</dbReference>
<dbReference type="SUPFAM" id="SSF55073">
    <property type="entry name" value="Nucleotide cyclase"/>
    <property type="match status" value="1"/>
</dbReference>
<dbReference type="PROSITE" id="PS50887">
    <property type="entry name" value="GGDEF"/>
    <property type="match status" value="1"/>
</dbReference>
<dbReference type="Proteomes" id="UP000529417">
    <property type="component" value="Unassembled WGS sequence"/>
</dbReference>
<dbReference type="Gene3D" id="3.30.450.40">
    <property type="match status" value="1"/>
</dbReference>
<dbReference type="GO" id="GO:0003824">
    <property type="term" value="F:catalytic activity"/>
    <property type="evidence" value="ECO:0007669"/>
    <property type="project" value="UniProtKB-ARBA"/>
</dbReference>
<dbReference type="InterPro" id="IPR000014">
    <property type="entry name" value="PAS"/>
</dbReference>
<dbReference type="InterPro" id="IPR000700">
    <property type="entry name" value="PAS-assoc_C"/>
</dbReference>
<dbReference type="SUPFAM" id="SSF55785">
    <property type="entry name" value="PYP-like sensor domain (PAS domain)"/>
    <property type="match status" value="1"/>
</dbReference>
<evidence type="ECO:0000259" key="3">
    <source>
        <dbReference type="PROSITE" id="PS50887"/>
    </source>
</evidence>
<gene>
    <name evidence="4" type="ORF">HUK65_09160</name>
</gene>
<proteinExistence type="predicted"/>
<feature type="domain" description="PAS" evidence="1">
    <location>
        <begin position="1"/>
        <end position="62"/>
    </location>
</feature>
<dbReference type="InterPro" id="IPR001610">
    <property type="entry name" value="PAC"/>
</dbReference>
<comment type="caution">
    <text evidence="4">The sequence shown here is derived from an EMBL/GenBank/DDBJ whole genome shotgun (WGS) entry which is preliminary data.</text>
</comment>
<dbReference type="PROSITE" id="PS50112">
    <property type="entry name" value="PAS"/>
    <property type="match status" value="1"/>
</dbReference>
<name>A0A7Z0KYB2_9RHOB</name>
<feature type="domain" description="PAC" evidence="2">
    <location>
        <begin position="59"/>
        <end position="111"/>
    </location>
</feature>
<dbReference type="NCBIfam" id="TIGR00229">
    <property type="entry name" value="sensory_box"/>
    <property type="match status" value="1"/>
</dbReference>
<dbReference type="AlphaFoldDB" id="A0A7Z0KYB2"/>
<dbReference type="Gene3D" id="3.30.70.270">
    <property type="match status" value="1"/>
</dbReference>